<dbReference type="PROSITE" id="PS51257">
    <property type="entry name" value="PROKAR_LIPOPROTEIN"/>
    <property type="match status" value="1"/>
</dbReference>
<comment type="caution">
    <text evidence="4">The sequence shown here is derived from an EMBL/GenBank/DDBJ whole genome shotgun (WGS) entry which is preliminary data.</text>
</comment>
<evidence type="ECO:0000313" key="4">
    <source>
        <dbReference type="EMBL" id="KAK2715939.1"/>
    </source>
</evidence>
<evidence type="ECO:0000256" key="1">
    <source>
        <dbReference type="ARBA" id="ARBA00023157"/>
    </source>
</evidence>
<proteinExistence type="predicted"/>
<dbReference type="Pfam" id="PF00431">
    <property type="entry name" value="CUB"/>
    <property type="match status" value="4"/>
</dbReference>
<dbReference type="PROSITE" id="PS01180">
    <property type="entry name" value="CUB"/>
    <property type="match status" value="4"/>
</dbReference>
<dbReference type="PANTHER" id="PTHR47537:SF6">
    <property type="entry name" value="CUB DOMAIN-CONTAINING PROTEIN"/>
    <property type="match status" value="1"/>
</dbReference>
<feature type="domain" description="CUB" evidence="3">
    <location>
        <begin position="453"/>
        <end position="582"/>
    </location>
</feature>
<dbReference type="Gene3D" id="2.60.120.290">
    <property type="entry name" value="Spermadhesin, CUB domain"/>
    <property type="match status" value="4"/>
</dbReference>
<dbReference type="EMBL" id="JAVRJZ010000012">
    <property type="protein sequence ID" value="KAK2715939.1"/>
    <property type="molecule type" value="Genomic_DNA"/>
</dbReference>
<dbReference type="InterPro" id="IPR053207">
    <property type="entry name" value="Non-NMDA_GluR_Accessory"/>
</dbReference>
<feature type="domain" description="CUB" evidence="3">
    <location>
        <begin position="317"/>
        <end position="444"/>
    </location>
</feature>
<protein>
    <recommendedName>
        <fullName evidence="3">CUB domain-containing protein</fullName>
    </recommendedName>
</protein>
<dbReference type="GO" id="GO:0005886">
    <property type="term" value="C:plasma membrane"/>
    <property type="evidence" value="ECO:0007669"/>
    <property type="project" value="TreeGrafter"/>
</dbReference>
<comment type="caution">
    <text evidence="2">Lacks conserved residue(s) required for the propagation of feature annotation.</text>
</comment>
<keyword evidence="1" id="KW-1015">Disulfide bond</keyword>
<dbReference type="InterPro" id="IPR000859">
    <property type="entry name" value="CUB_dom"/>
</dbReference>
<dbReference type="AlphaFoldDB" id="A0AA88HTK0"/>
<dbReference type="Proteomes" id="UP001187531">
    <property type="component" value="Unassembled WGS sequence"/>
</dbReference>
<organism evidence="4 5">
    <name type="scientific">Artemia franciscana</name>
    <name type="common">Brine shrimp</name>
    <name type="synonym">Artemia sanfranciscana</name>
    <dbReference type="NCBI Taxonomy" id="6661"/>
    <lineage>
        <taxon>Eukaryota</taxon>
        <taxon>Metazoa</taxon>
        <taxon>Ecdysozoa</taxon>
        <taxon>Arthropoda</taxon>
        <taxon>Crustacea</taxon>
        <taxon>Branchiopoda</taxon>
        <taxon>Anostraca</taxon>
        <taxon>Artemiidae</taxon>
        <taxon>Artemia</taxon>
    </lineage>
</organism>
<evidence type="ECO:0000256" key="2">
    <source>
        <dbReference type="PROSITE-ProRule" id="PRU00059"/>
    </source>
</evidence>
<accession>A0AA88HTK0</accession>
<dbReference type="InterPro" id="IPR035914">
    <property type="entry name" value="Sperma_CUB_dom_sf"/>
</dbReference>
<evidence type="ECO:0000259" key="3">
    <source>
        <dbReference type="PROSITE" id="PS01180"/>
    </source>
</evidence>
<dbReference type="CDD" id="cd00041">
    <property type="entry name" value="CUB"/>
    <property type="match status" value="4"/>
</dbReference>
<reference evidence="4" key="1">
    <citation type="submission" date="2023-07" db="EMBL/GenBank/DDBJ databases">
        <title>Chromosome-level genome assembly of Artemia franciscana.</title>
        <authorList>
            <person name="Jo E."/>
        </authorList>
    </citation>
    <scope>NUCLEOTIDE SEQUENCE</scope>
    <source>
        <tissue evidence="4">Whole body</tissue>
    </source>
</reference>
<dbReference type="SMART" id="SM00042">
    <property type="entry name" value="CUB"/>
    <property type="match status" value="4"/>
</dbReference>
<dbReference type="InterPro" id="IPR002172">
    <property type="entry name" value="LDrepeatLR_classA_rpt"/>
</dbReference>
<dbReference type="PANTHER" id="PTHR47537">
    <property type="entry name" value="CUBILIN"/>
    <property type="match status" value="1"/>
</dbReference>
<sequence length="646" mass="71682">MHPLRIGSISSTTELNPWRVLFPFNVLLVGLTTGCDRTFVSTSEGAKNGTFSSPVLMNPPVNNHSYIIQCLFTFVAAPGERVHLSFDRFSLRGALPECLHEYIDVYSEVPDGKDLSDLIHTPFGGRYCGHIPPRARISLYNTLVLGYTTDLNHTTDRIFSGTYSFIKDDKYLVGTTVKSPCSYVINGTVKRTGEIYTPTYPGVYPKNLYCSFQLVGKKGQRILMEFRDFDIFYGGSHCSEEGGFVRLFLKGQEATQAYDKGDYEFCGKELPETTSSDGPRLVVIFASGPSQGSGFKAKYSFSTEYQIPGTPAPDGSCRFTYLSSSVKQGEFNSPRHPANYPSNTTCVYTMIAEYGEQVRLVFDNFKLRTTLQSEGLKYGDLCKEDWVEIHNIFRNGSSRLFGRYCNETSPGPMESSLGASGLKVVFRTDAWGVSSGFKARYFFEREKPLFEECGQHLVASRLGANSGVIASAKYPAHYDGGKKVIGAKTCYWLLTARPGYRILLFFTNFGIEGTPTERGCPVATVRVWSKVGAGLSPIELCGENLTPEQMQHLSQGNQMRVAFSIADKAVGAPGFRAVWTEVESIEEGYCSQFQCVVSRICLHKENLCDGLYNCGFNDTSDETYGCSGTRPFVIFLVQIIAIILLR</sequence>
<dbReference type="SMART" id="SM00192">
    <property type="entry name" value="LDLa"/>
    <property type="match status" value="1"/>
</dbReference>
<feature type="domain" description="CUB" evidence="3">
    <location>
        <begin position="35"/>
        <end position="166"/>
    </location>
</feature>
<feature type="domain" description="CUB" evidence="3">
    <location>
        <begin position="181"/>
        <end position="302"/>
    </location>
</feature>
<name>A0AA88HTK0_ARTSF</name>
<evidence type="ECO:0000313" key="5">
    <source>
        <dbReference type="Proteomes" id="UP001187531"/>
    </source>
</evidence>
<dbReference type="SUPFAM" id="SSF49854">
    <property type="entry name" value="Spermadhesin, CUB domain"/>
    <property type="match status" value="4"/>
</dbReference>
<keyword evidence="5" id="KW-1185">Reference proteome</keyword>
<gene>
    <name evidence="4" type="ORF">QYM36_010492</name>
</gene>